<reference evidence="1 2" key="1">
    <citation type="submission" date="2013-12" db="EMBL/GenBank/DDBJ databases">
        <title>Annotation of the Bibersteinia trehalosi USDA-ARS-USMARC-190 complete genome.</title>
        <authorList>
            <person name="Harhay G.P."/>
            <person name="McVey S."/>
            <person name="Clawson M.L."/>
            <person name="Bono J."/>
            <person name="Heaton M.P."/>
            <person name="Chitko-Mckown C.G."/>
            <person name="Harhay D.M."/>
            <person name="Smith T.P.L."/>
        </authorList>
    </citation>
    <scope>NUCLEOTIDE SEQUENCE [LARGE SCALE GENOMIC DNA]</scope>
    <source>
        <strain evidence="1 2">USDA-ARS-USMARC-190</strain>
    </source>
</reference>
<dbReference type="Proteomes" id="UP000019086">
    <property type="component" value="Chromosome"/>
</dbReference>
<evidence type="ECO:0000313" key="1">
    <source>
        <dbReference type="EMBL" id="AHG87298.1"/>
    </source>
</evidence>
<protein>
    <submittedName>
        <fullName evidence="1">Hemophilus-specific protein</fullName>
    </submittedName>
</protein>
<dbReference type="EMBL" id="CP006956">
    <property type="protein sequence ID" value="AHG87298.1"/>
    <property type="molecule type" value="Genomic_DNA"/>
</dbReference>
<dbReference type="AlphaFoldDB" id="W0RD37"/>
<dbReference type="KEGG" id="btra:F544_20700"/>
<dbReference type="PATRIC" id="fig|1263832.3.peg.2058"/>
<sequence>MMKTTNEEKILYEVVSRDDGYSELECTLDYHITSLRSYISPFERKTGVRLLHERTKTENGKRYTRYLCDTAKIAESVIDYLNRKSAKRGGIAFSPTQKQMILNRYTNA</sequence>
<proteinExistence type="predicted"/>
<evidence type="ECO:0000313" key="2">
    <source>
        <dbReference type="Proteomes" id="UP000019086"/>
    </source>
</evidence>
<gene>
    <name evidence="1" type="ORF">F544_20700</name>
</gene>
<dbReference type="HOGENOM" id="CLU_2191858_0_0_6"/>
<name>W0RD37_BIBTR</name>
<organism evidence="1 2">
    <name type="scientific">Bibersteinia trehalosi USDA-ARS-USMARC-190</name>
    <dbReference type="NCBI Taxonomy" id="1263832"/>
    <lineage>
        <taxon>Bacteria</taxon>
        <taxon>Pseudomonadati</taxon>
        <taxon>Pseudomonadota</taxon>
        <taxon>Gammaproteobacteria</taxon>
        <taxon>Pasteurellales</taxon>
        <taxon>Pasteurellaceae</taxon>
        <taxon>Bibersteinia</taxon>
    </lineage>
</organism>
<accession>W0RD37</accession>